<dbReference type="OrthoDB" id="938602at2759"/>
<dbReference type="AlphaFoldDB" id="A0A2G5DV46"/>
<name>A0A2G5DV46_AQUCA</name>
<sequence length="134" mass="15611">MGFSKGDAVEVNSKQEGFVGSYYEATVLMPYEKNKYVVQYKTLITDDEKYWLKEVVDASEIRPTPPPKVMVSGFNHHDFVDVYDNDGWWVGRITGRSPTHYSVYFDSTSEELSYPVSKVRVHQEWINGRWFTPQ</sequence>
<protein>
    <recommendedName>
        <fullName evidence="1">Agenet domain-containing protein</fullName>
    </recommendedName>
</protein>
<reference evidence="2 3" key="1">
    <citation type="submission" date="2017-09" db="EMBL/GenBank/DDBJ databases">
        <title>WGS assembly of Aquilegia coerulea Goldsmith.</title>
        <authorList>
            <person name="Hodges S."/>
            <person name="Kramer E."/>
            <person name="Nordborg M."/>
            <person name="Tomkins J."/>
            <person name="Borevitz J."/>
            <person name="Derieg N."/>
            <person name="Yan J."/>
            <person name="Mihaltcheva S."/>
            <person name="Hayes R.D."/>
            <person name="Rokhsar D."/>
        </authorList>
    </citation>
    <scope>NUCLEOTIDE SEQUENCE [LARGE SCALE GENOMIC DNA]</scope>
    <source>
        <strain evidence="3">cv. Goldsmith</strain>
    </source>
</reference>
<dbReference type="PANTHER" id="PTHR31917">
    <property type="entry name" value="AGENET DOMAIN-CONTAINING PROTEIN-RELATED"/>
    <property type="match status" value="1"/>
</dbReference>
<dbReference type="CDD" id="cd20405">
    <property type="entry name" value="Tudor_Agenet_AtDUF_rpt1_3"/>
    <property type="match status" value="1"/>
</dbReference>
<evidence type="ECO:0000313" key="3">
    <source>
        <dbReference type="Proteomes" id="UP000230069"/>
    </source>
</evidence>
<feature type="domain" description="Agenet" evidence="1">
    <location>
        <begin position="1"/>
        <end position="69"/>
    </location>
</feature>
<feature type="domain" description="Agenet" evidence="1">
    <location>
        <begin position="72"/>
        <end position="127"/>
    </location>
</feature>
<evidence type="ECO:0000259" key="1">
    <source>
        <dbReference type="SMART" id="SM00743"/>
    </source>
</evidence>
<gene>
    <name evidence="2" type="ORF">AQUCO_01400214v1</name>
</gene>
<dbReference type="STRING" id="218851.A0A2G5DV46"/>
<proteinExistence type="predicted"/>
<organism evidence="2 3">
    <name type="scientific">Aquilegia coerulea</name>
    <name type="common">Rocky mountain columbine</name>
    <dbReference type="NCBI Taxonomy" id="218851"/>
    <lineage>
        <taxon>Eukaryota</taxon>
        <taxon>Viridiplantae</taxon>
        <taxon>Streptophyta</taxon>
        <taxon>Embryophyta</taxon>
        <taxon>Tracheophyta</taxon>
        <taxon>Spermatophyta</taxon>
        <taxon>Magnoliopsida</taxon>
        <taxon>Ranunculales</taxon>
        <taxon>Ranunculaceae</taxon>
        <taxon>Thalictroideae</taxon>
        <taxon>Aquilegia</taxon>
    </lineage>
</organism>
<evidence type="ECO:0000313" key="2">
    <source>
        <dbReference type="EMBL" id="PIA47389.1"/>
    </source>
</evidence>
<dbReference type="Proteomes" id="UP000230069">
    <property type="component" value="Unassembled WGS sequence"/>
</dbReference>
<dbReference type="SMART" id="SM00743">
    <property type="entry name" value="Agenet"/>
    <property type="match status" value="2"/>
</dbReference>
<dbReference type="InterPro" id="IPR014002">
    <property type="entry name" value="Agenet_dom_plant"/>
</dbReference>
<keyword evidence="3" id="KW-1185">Reference proteome</keyword>
<dbReference type="Pfam" id="PF05641">
    <property type="entry name" value="Agenet"/>
    <property type="match status" value="1"/>
</dbReference>
<accession>A0A2G5DV46</accession>
<dbReference type="Gene3D" id="2.30.30.140">
    <property type="match status" value="1"/>
</dbReference>
<dbReference type="PANTHER" id="PTHR31917:SF148">
    <property type="entry name" value="DUF724 DOMAIN-CONTAINING PROTEIN 2"/>
    <property type="match status" value="1"/>
</dbReference>
<dbReference type="InParanoid" id="A0A2G5DV46"/>
<dbReference type="CDD" id="cd20406">
    <property type="entry name" value="Tudor_Agenet_AtDUF_rpt2_4"/>
    <property type="match status" value="1"/>
</dbReference>
<dbReference type="EMBL" id="KZ305031">
    <property type="protein sequence ID" value="PIA47389.1"/>
    <property type="molecule type" value="Genomic_DNA"/>
</dbReference>
<dbReference type="InterPro" id="IPR008395">
    <property type="entry name" value="Agenet-like_dom"/>
</dbReference>